<sequence>MSQGANALPKSEQLNIEAFSKLFTHTANSYKYLFFLALLNILKQRNFNHAPIALQDLMVEMLVIAWQAYHPHRLSFGNKDMIAGRFDVFAEVGSNLSGEELRKAIASKMLSTTKELKKFAPYRLIRPFFEMELKGVKSGETNQNIAALSRDRFQDKKPLYSIDDQDETISLHPEWIEYLKTNYDAVCQWFFAAWLEYMQKCNSSIDNLPTKLALL</sequence>
<evidence type="ECO:0000313" key="1">
    <source>
        <dbReference type="EMBL" id="PZO42691.1"/>
    </source>
</evidence>
<comment type="caution">
    <text evidence="1">The sequence shown here is derived from an EMBL/GenBank/DDBJ whole genome shotgun (WGS) entry which is preliminary data.</text>
</comment>
<dbReference type="EMBL" id="QBML01000006">
    <property type="protein sequence ID" value="PZO42691.1"/>
    <property type="molecule type" value="Genomic_DNA"/>
</dbReference>
<evidence type="ECO:0000313" key="2">
    <source>
        <dbReference type="Proteomes" id="UP000249467"/>
    </source>
</evidence>
<protein>
    <submittedName>
        <fullName evidence="1">Uncharacterized protein</fullName>
    </submittedName>
</protein>
<reference evidence="1 2" key="1">
    <citation type="submission" date="2018-04" db="EMBL/GenBank/DDBJ databases">
        <authorList>
            <person name="Go L.Y."/>
            <person name="Mitchell J.A."/>
        </authorList>
    </citation>
    <scope>NUCLEOTIDE SEQUENCE [LARGE SCALE GENOMIC DNA]</scope>
    <source>
        <strain evidence="1">ULC066bin1</strain>
    </source>
</reference>
<proteinExistence type="predicted"/>
<gene>
    <name evidence="1" type="ORF">DCF19_06545</name>
</gene>
<reference evidence="1 2" key="2">
    <citation type="submission" date="2018-06" db="EMBL/GenBank/DDBJ databases">
        <title>Metagenomic assembly of (sub)arctic Cyanobacteria and their associated microbiome from non-axenic cultures.</title>
        <authorList>
            <person name="Baurain D."/>
        </authorList>
    </citation>
    <scope>NUCLEOTIDE SEQUENCE [LARGE SCALE GENOMIC DNA]</scope>
    <source>
        <strain evidence="1">ULC066bin1</strain>
    </source>
</reference>
<name>A0A2W4Y5I9_9CYAN</name>
<accession>A0A2W4Y5I9</accession>
<dbReference type="Proteomes" id="UP000249467">
    <property type="component" value="Unassembled WGS sequence"/>
</dbReference>
<organism evidence="1 2">
    <name type="scientific">Pseudanabaena frigida</name>
    <dbReference type="NCBI Taxonomy" id="945775"/>
    <lineage>
        <taxon>Bacteria</taxon>
        <taxon>Bacillati</taxon>
        <taxon>Cyanobacteriota</taxon>
        <taxon>Cyanophyceae</taxon>
        <taxon>Pseudanabaenales</taxon>
        <taxon>Pseudanabaenaceae</taxon>
        <taxon>Pseudanabaena</taxon>
    </lineage>
</organism>
<dbReference type="AlphaFoldDB" id="A0A2W4Y5I9"/>